<dbReference type="InterPro" id="IPR029063">
    <property type="entry name" value="SAM-dependent_MTases_sf"/>
</dbReference>
<name>A0A4D7BC36_9HYPH</name>
<keyword evidence="3" id="KW-0949">S-adenosyl-L-methionine</keyword>
<dbReference type="GO" id="GO:0008168">
    <property type="term" value="F:methyltransferase activity"/>
    <property type="evidence" value="ECO:0007669"/>
    <property type="project" value="UniProtKB-KW"/>
</dbReference>
<evidence type="ECO:0000259" key="5">
    <source>
        <dbReference type="Pfam" id="PF13649"/>
    </source>
</evidence>
<evidence type="ECO:0000256" key="2">
    <source>
        <dbReference type="ARBA" id="ARBA00022679"/>
    </source>
</evidence>
<feature type="domain" description="Methyltransferase" evidence="5">
    <location>
        <begin position="86"/>
        <end position="182"/>
    </location>
</feature>
<evidence type="ECO:0000313" key="6">
    <source>
        <dbReference type="EMBL" id="QCI67618.1"/>
    </source>
</evidence>
<protein>
    <submittedName>
        <fullName evidence="6">Methyltransferase domain-containing protein</fullName>
    </submittedName>
</protein>
<dbReference type="EMBL" id="CP039690">
    <property type="protein sequence ID" value="QCI67618.1"/>
    <property type="molecule type" value="Genomic_DNA"/>
</dbReference>
<evidence type="ECO:0000313" key="7">
    <source>
        <dbReference type="Proteomes" id="UP000298781"/>
    </source>
</evidence>
<dbReference type="GO" id="GO:0032259">
    <property type="term" value="P:methylation"/>
    <property type="evidence" value="ECO:0007669"/>
    <property type="project" value="UniProtKB-KW"/>
</dbReference>
<feature type="region of interest" description="Disordered" evidence="4">
    <location>
        <begin position="1"/>
        <end position="22"/>
    </location>
</feature>
<dbReference type="InterPro" id="IPR041698">
    <property type="entry name" value="Methyltransf_25"/>
</dbReference>
<dbReference type="SUPFAM" id="SSF53335">
    <property type="entry name" value="S-adenosyl-L-methionine-dependent methyltransferases"/>
    <property type="match status" value="1"/>
</dbReference>
<dbReference type="CDD" id="cd02440">
    <property type="entry name" value="AdoMet_MTases"/>
    <property type="match status" value="1"/>
</dbReference>
<accession>A0A4D7BC36</accession>
<dbReference type="PANTHER" id="PTHR43464">
    <property type="entry name" value="METHYLTRANSFERASE"/>
    <property type="match status" value="1"/>
</dbReference>
<dbReference type="Proteomes" id="UP000298781">
    <property type="component" value="Chromosome"/>
</dbReference>
<dbReference type="Pfam" id="PF13649">
    <property type="entry name" value="Methyltransf_25"/>
    <property type="match status" value="1"/>
</dbReference>
<dbReference type="Gene3D" id="3.40.50.150">
    <property type="entry name" value="Vaccinia Virus protein VP39"/>
    <property type="match status" value="1"/>
</dbReference>
<organism evidence="6 7">
    <name type="scientific">Phreatobacter stygius</name>
    <dbReference type="NCBI Taxonomy" id="1940610"/>
    <lineage>
        <taxon>Bacteria</taxon>
        <taxon>Pseudomonadati</taxon>
        <taxon>Pseudomonadota</taxon>
        <taxon>Alphaproteobacteria</taxon>
        <taxon>Hyphomicrobiales</taxon>
        <taxon>Phreatobacteraceae</taxon>
        <taxon>Phreatobacter</taxon>
    </lineage>
</organism>
<dbReference type="AlphaFoldDB" id="A0A4D7BC36"/>
<evidence type="ECO:0000256" key="4">
    <source>
        <dbReference type="SAM" id="MobiDB-lite"/>
    </source>
</evidence>
<dbReference type="PANTHER" id="PTHR43464:SF19">
    <property type="entry name" value="UBIQUINONE BIOSYNTHESIS O-METHYLTRANSFERASE, MITOCHONDRIAL"/>
    <property type="match status" value="1"/>
</dbReference>
<evidence type="ECO:0000256" key="3">
    <source>
        <dbReference type="ARBA" id="ARBA00022691"/>
    </source>
</evidence>
<evidence type="ECO:0000256" key="1">
    <source>
        <dbReference type="ARBA" id="ARBA00022603"/>
    </source>
</evidence>
<keyword evidence="2 6" id="KW-0808">Transferase</keyword>
<proteinExistence type="predicted"/>
<dbReference type="KEGG" id="pstg:E8M01_27360"/>
<dbReference type="OrthoDB" id="4571118at2"/>
<keyword evidence="1 6" id="KW-0489">Methyltransferase</keyword>
<sequence length="243" mass="25308">MDRPAVAAETGPGHQALRQAAAPGPGLIPARPGFFRHLAAACSASGRSLDRPLRWEAAITPSHPGVPQRLTFAVERLAIQPADRLLEIGCGRGLAVALACERLGEAGSILAIDRSAAMIEAARLRNRGHVASGKARFQAVSLADAAFAGARFDTVFAVNVNLFWIEAARALAIVRRILAPGGRLHLVYEPPSAAQLSAIVDKLTASLESNGFALQASEGKAGMPLIGVTARAVLSPEGVASHR</sequence>
<gene>
    <name evidence="6" type="ORF">E8M01_27360</name>
</gene>
<keyword evidence="7" id="KW-1185">Reference proteome</keyword>
<reference evidence="6 7" key="1">
    <citation type="submission" date="2019-04" db="EMBL/GenBank/DDBJ databases">
        <title>Phreatobacter aquaticus sp. nov.</title>
        <authorList>
            <person name="Choi A."/>
        </authorList>
    </citation>
    <scope>NUCLEOTIDE SEQUENCE [LARGE SCALE GENOMIC DNA]</scope>
    <source>
        <strain evidence="6 7">KCTC 52518</strain>
    </source>
</reference>